<reference evidence="2 3" key="1">
    <citation type="submission" date="2019-03" db="EMBL/GenBank/DDBJ databases">
        <title>Nematode-trapping fungi genome.</title>
        <authorList>
            <person name="Vidal-Diez De Ulzurrun G."/>
        </authorList>
    </citation>
    <scope>NUCLEOTIDE SEQUENCE [LARGE SCALE GENOMIC DNA]</scope>
    <source>
        <strain evidence="2 3">TWF154</strain>
    </source>
</reference>
<accession>A0A7C8TWH0</accession>
<proteinExistence type="predicted"/>
<gene>
    <name evidence="2" type="ORF">EYR41_006554</name>
</gene>
<feature type="compositionally biased region" description="Acidic residues" evidence="1">
    <location>
        <begin position="23"/>
        <end position="37"/>
    </location>
</feature>
<protein>
    <submittedName>
        <fullName evidence="2">Uncharacterized protein</fullName>
    </submittedName>
</protein>
<dbReference type="Proteomes" id="UP000297595">
    <property type="component" value="Unassembled WGS sequence"/>
</dbReference>
<name>A0A7C8TWH0_ORBOL</name>
<evidence type="ECO:0000313" key="3">
    <source>
        <dbReference type="Proteomes" id="UP000297595"/>
    </source>
</evidence>
<dbReference type="EMBL" id="SOZJ01000004">
    <property type="protein sequence ID" value="TGJ67420.1"/>
    <property type="molecule type" value="Genomic_DNA"/>
</dbReference>
<feature type="region of interest" description="Disordered" evidence="1">
    <location>
        <begin position="23"/>
        <end position="54"/>
    </location>
</feature>
<sequence length="130" mass="14987">MSTKLHYKCCYCDDLFHNHDEEDQDLEPCDDASCNEDEPPKKGRSGGGKKKKKKNVIVRDSYICVYCMKSIYPKRQLGRLFGLGLVGKYAPIASRSIFGDPKWPEYPPGWNFHWSPEILIMGARARKWAE</sequence>
<evidence type="ECO:0000313" key="2">
    <source>
        <dbReference type="EMBL" id="TGJ67420.1"/>
    </source>
</evidence>
<dbReference type="AlphaFoldDB" id="A0A7C8TWH0"/>
<comment type="caution">
    <text evidence="2">The sequence shown here is derived from an EMBL/GenBank/DDBJ whole genome shotgun (WGS) entry which is preliminary data.</text>
</comment>
<organism evidence="2 3">
    <name type="scientific">Orbilia oligospora</name>
    <name type="common">Nematode-trapping fungus</name>
    <name type="synonym">Arthrobotrys oligospora</name>
    <dbReference type="NCBI Taxonomy" id="2813651"/>
    <lineage>
        <taxon>Eukaryota</taxon>
        <taxon>Fungi</taxon>
        <taxon>Dikarya</taxon>
        <taxon>Ascomycota</taxon>
        <taxon>Pezizomycotina</taxon>
        <taxon>Orbiliomycetes</taxon>
        <taxon>Orbiliales</taxon>
        <taxon>Orbiliaceae</taxon>
        <taxon>Orbilia</taxon>
    </lineage>
</organism>
<evidence type="ECO:0000256" key="1">
    <source>
        <dbReference type="SAM" id="MobiDB-lite"/>
    </source>
</evidence>
<feature type="compositionally biased region" description="Basic residues" evidence="1">
    <location>
        <begin position="42"/>
        <end position="54"/>
    </location>
</feature>